<dbReference type="Gene3D" id="1.10.600.10">
    <property type="entry name" value="Farnesyl Diphosphate Synthase"/>
    <property type="match status" value="2"/>
</dbReference>
<dbReference type="AlphaFoldDB" id="A0AAV9WLM2"/>
<accession>A0AAV9WLM2</accession>
<feature type="region of interest" description="Disordered" evidence="1">
    <location>
        <begin position="357"/>
        <end position="390"/>
    </location>
</feature>
<reference evidence="2 3" key="1">
    <citation type="submission" date="2023-08" db="EMBL/GenBank/DDBJ databases">
        <authorList>
            <person name="Palmer J.M."/>
        </authorList>
    </citation>
    <scope>NUCLEOTIDE SEQUENCE [LARGE SCALE GENOMIC DNA]</scope>
    <source>
        <strain evidence="2 3">TWF481</strain>
    </source>
</reference>
<evidence type="ECO:0000256" key="1">
    <source>
        <dbReference type="SAM" id="MobiDB-lite"/>
    </source>
</evidence>
<proteinExistence type="predicted"/>
<feature type="compositionally biased region" description="Polar residues" evidence="1">
    <location>
        <begin position="364"/>
        <end position="373"/>
    </location>
</feature>
<gene>
    <name evidence="2" type="ORF">TWF481_004764</name>
</gene>
<dbReference type="InterPro" id="IPR008949">
    <property type="entry name" value="Isoprenoid_synthase_dom_sf"/>
</dbReference>
<dbReference type="SUPFAM" id="SSF48576">
    <property type="entry name" value="Terpenoid synthases"/>
    <property type="match status" value="1"/>
</dbReference>
<dbReference type="Proteomes" id="UP001370758">
    <property type="component" value="Unassembled WGS sequence"/>
</dbReference>
<evidence type="ECO:0000313" key="3">
    <source>
        <dbReference type="Proteomes" id="UP001370758"/>
    </source>
</evidence>
<name>A0AAV9WLM2_9PEZI</name>
<dbReference type="Pfam" id="PF19086">
    <property type="entry name" value="Terpene_syn_C_2"/>
    <property type="match status" value="1"/>
</dbReference>
<comment type="caution">
    <text evidence="2">The sequence shown here is derived from an EMBL/GenBank/DDBJ whole genome shotgun (WGS) entry which is preliminary data.</text>
</comment>
<sequence length="490" mass="56403">MDAKKDPPSRSFLPPLLTYERSLPVDPKWLNPDPRISHYTDGYFLKTEPRVVARPEVECDRVRDMEEDWKRRSGISTHTTISPSGGLIGLTIPEADLQRLGVPSALNALAFIEDDLQDGDFAARVPDSEKEKLRKDTRITHLQMRGKLYYDMLTSDEDTIGFIEKYEHWARTPFTEEETPTEFKDIDEYLKVRLINGGIDSYICLMCYLLHLDITDEQLQRAHKCSKLAYGNGVLLNDFFSCEKEWITHAAANKPNLPTFSGVWTTLRTHNCTLQEAREVVKQRILSNEQEFLRERERVLKHATPGQDYEILERYIGCLQLLYSGYLVHVMHCPRYIVEKGSSPYYPLPEHTIDTLPRIPGSLKNGTRSTDTTGWECDDPRPRTGGVSGPKANGYHADKYDITQESKPWLLEYPTLSDEVLPPKYTPLSFLLTYMKYQTVMEPCNYIDSLPSKRIRRFAIDALDIWYRVPAQSLTIITNVIEILHSSSLM</sequence>
<organism evidence="2 3">
    <name type="scientific">Arthrobotrys musiformis</name>
    <dbReference type="NCBI Taxonomy" id="47236"/>
    <lineage>
        <taxon>Eukaryota</taxon>
        <taxon>Fungi</taxon>
        <taxon>Dikarya</taxon>
        <taxon>Ascomycota</taxon>
        <taxon>Pezizomycotina</taxon>
        <taxon>Orbiliomycetes</taxon>
        <taxon>Orbiliales</taxon>
        <taxon>Orbiliaceae</taxon>
        <taxon>Arthrobotrys</taxon>
    </lineage>
</organism>
<keyword evidence="3" id="KW-1185">Reference proteome</keyword>
<dbReference type="EMBL" id="JAVHJL010000002">
    <property type="protein sequence ID" value="KAK6510051.1"/>
    <property type="molecule type" value="Genomic_DNA"/>
</dbReference>
<protein>
    <submittedName>
        <fullName evidence="2">Uncharacterized protein</fullName>
    </submittedName>
</protein>
<evidence type="ECO:0000313" key="2">
    <source>
        <dbReference type="EMBL" id="KAK6510051.1"/>
    </source>
</evidence>